<dbReference type="EMBL" id="FOLQ01000010">
    <property type="protein sequence ID" value="SFE09125.1"/>
    <property type="molecule type" value="Genomic_DNA"/>
</dbReference>
<proteinExistence type="predicted"/>
<dbReference type="Pfam" id="PF13858">
    <property type="entry name" value="DUF4199"/>
    <property type="match status" value="1"/>
</dbReference>
<feature type="transmembrane region" description="Helical" evidence="1">
    <location>
        <begin position="145"/>
        <end position="169"/>
    </location>
</feature>
<dbReference type="AlphaFoldDB" id="A0A1I1XP72"/>
<evidence type="ECO:0000313" key="3">
    <source>
        <dbReference type="Proteomes" id="UP000198598"/>
    </source>
</evidence>
<feature type="transmembrane region" description="Helical" evidence="1">
    <location>
        <begin position="12"/>
        <end position="32"/>
    </location>
</feature>
<evidence type="ECO:0000313" key="2">
    <source>
        <dbReference type="EMBL" id="SFE09125.1"/>
    </source>
</evidence>
<protein>
    <recommendedName>
        <fullName evidence="4">DUF4199 domain-containing protein</fullName>
    </recommendedName>
</protein>
<accession>A0A1I1XP72</accession>
<dbReference type="RefSeq" id="WP_177236653.1">
    <property type="nucleotide sequence ID" value="NZ_FOLQ01000010.1"/>
</dbReference>
<dbReference type="Proteomes" id="UP000198598">
    <property type="component" value="Unassembled WGS sequence"/>
</dbReference>
<evidence type="ECO:0000256" key="1">
    <source>
        <dbReference type="SAM" id="Phobius"/>
    </source>
</evidence>
<reference evidence="2 3" key="1">
    <citation type="submission" date="2016-10" db="EMBL/GenBank/DDBJ databases">
        <authorList>
            <person name="de Groot N.N."/>
        </authorList>
    </citation>
    <scope>NUCLEOTIDE SEQUENCE [LARGE SCALE GENOMIC DNA]</scope>
    <source>
        <strain evidence="2 3">DSM 26130</strain>
    </source>
</reference>
<sequence>MNEQPSAARIALKWGFLTALVELLVTSIRYALNQYVNFLFPVLTVLILAAGTVLAMREFRQQNKGWMTYGESISLTLLLFAIIGIMDSTYQQVYQTYIDPAYTEKTLSQTRDMMERFGAKDEQLEQFDEQVEDAGNKPKKGMAGISFIGSILFWVFGGFLMSLIVGAFMRKTKTNPFE</sequence>
<keyword evidence="1" id="KW-0472">Membrane</keyword>
<keyword evidence="3" id="KW-1185">Reference proteome</keyword>
<keyword evidence="1" id="KW-1133">Transmembrane helix</keyword>
<keyword evidence="1" id="KW-0812">Transmembrane</keyword>
<organism evidence="2 3">
    <name type="scientific">Spirosoma endophyticum</name>
    <dbReference type="NCBI Taxonomy" id="662367"/>
    <lineage>
        <taxon>Bacteria</taxon>
        <taxon>Pseudomonadati</taxon>
        <taxon>Bacteroidota</taxon>
        <taxon>Cytophagia</taxon>
        <taxon>Cytophagales</taxon>
        <taxon>Cytophagaceae</taxon>
        <taxon>Spirosoma</taxon>
    </lineage>
</organism>
<feature type="transmembrane region" description="Helical" evidence="1">
    <location>
        <begin position="68"/>
        <end position="86"/>
    </location>
</feature>
<gene>
    <name evidence="2" type="ORF">SAMN05216167_11069</name>
</gene>
<name>A0A1I1XP72_9BACT</name>
<evidence type="ECO:0008006" key="4">
    <source>
        <dbReference type="Google" id="ProtNLM"/>
    </source>
</evidence>
<dbReference type="STRING" id="662367.SAMN05216167_11069"/>
<dbReference type="InterPro" id="IPR025250">
    <property type="entry name" value="DUF4199"/>
</dbReference>
<feature type="transmembrane region" description="Helical" evidence="1">
    <location>
        <begin position="38"/>
        <end position="56"/>
    </location>
</feature>